<dbReference type="RefSeq" id="WP_007310246.1">
    <property type="nucleotide sequence ID" value="NZ_AESD01000297.1"/>
</dbReference>
<proteinExistence type="predicted"/>
<organism evidence="1 2">
    <name type="scientific">Crocosphaera watsonii WH 0003</name>
    <dbReference type="NCBI Taxonomy" id="423471"/>
    <lineage>
        <taxon>Bacteria</taxon>
        <taxon>Bacillati</taxon>
        <taxon>Cyanobacteriota</taxon>
        <taxon>Cyanophyceae</taxon>
        <taxon>Oscillatoriophycideae</taxon>
        <taxon>Chroococcales</taxon>
        <taxon>Aphanothecaceae</taxon>
        <taxon>Crocosphaera</taxon>
    </lineage>
</organism>
<dbReference type="Gene3D" id="1.10.4080.10">
    <property type="entry name" value="ADP-ribosylation/Crystallin J1"/>
    <property type="match status" value="1"/>
</dbReference>
<name>G5J335_CROWT</name>
<protein>
    <recommendedName>
        <fullName evidence="3">ADP-ribosylglycohydrolase</fullName>
    </recommendedName>
</protein>
<evidence type="ECO:0000313" key="2">
    <source>
        <dbReference type="Proteomes" id="UP000003477"/>
    </source>
</evidence>
<evidence type="ECO:0008006" key="3">
    <source>
        <dbReference type="Google" id="ProtNLM"/>
    </source>
</evidence>
<dbReference type="GeneID" id="88765651"/>
<accession>G5J335</accession>
<comment type="caution">
    <text evidence="1">The sequence shown here is derived from an EMBL/GenBank/DDBJ whole genome shotgun (WGS) entry which is preliminary data.</text>
</comment>
<dbReference type="AlphaFoldDB" id="G5J335"/>
<gene>
    <name evidence="1" type="ORF">CWATWH0003_1915</name>
</gene>
<sequence length="260" mass="29801">MSQSLLNNFRGILLGPVISQQIIGQKPPKLNWEISNEKIIIDLIQNETISPETCQTIMSKNEQITSGELILKVLPLIIFFHETEHLLSEQLETIKNHTNLNQQLIQDVVLFRQIINLIFEDKKDLLPSLEKVQTLLNNQTPLTELKRQFRQKTILDSNHLLLSLYCFAKTPDNFKLSILQASQFNHLPILAITAALSGAYNGYSGITIPWRLTMSLNNEDNSKEQQITKLWAKWAGVDDPLKTMRPIETQVINPVRINNR</sequence>
<dbReference type="EMBL" id="AESD01000297">
    <property type="protein sequence ID" value="EHJ13398.1"/>
    <property type="molecule type" value="Genomic_DNA"/>
</dbReference>
<reference evidence="1 2" key="1">
    <citation type="journal article" date="2011" name="Front. Microbiol.">
        <title>Two Strains of Crocosphaera watsonii with Highly Conserved Genomes are Distinguished by Strain-Specific Features.</title>
        <authorList>
            <person name="Bench S.R."/>
            <person name="Ilikchyan I.N."/>
            <person name="Tripp H.J."/>
            <person name="Zehr J.P."/>
        </authorList>
    </citation>
    <scope>NUCLEOTIDE SEQUENCE [LARGE SCALE GENOMIC DNA]</scope>
    <source>
        <strain evidence="1 2">WH 0003</strain>
    </source>
</reference>
<dbReference type="SUPFAM" id="SSF101478">
    <property type="entry name" value="ADP-ribosylglycohydrolase"/>
    <property type="match status" value="1"/>
</dbReference>
<dbReference type="InterPro" id="IPR036705">
    <property type="entry name" value="Ribosyl_crysJ1_sf"/>
</dbReference>
<evidence type="ECO:0000313" key="1">
    <source>
        <dbReference type="EMBL" id="EHJ13398.1"/>
    </source>
</evidence>
<dbReference type="Proteomes" id="UP000003477">
    <property type="component" value="Unassembled WGS sequence"/>
</dbReference>
<dbReference type="PATRIC" id="fig|423471.3.peg.1793"/>